<name>A0ABY6Q4R9_9GAMM</name>
<dbReference type="Pfam" id="PF11197">
    <property type="entry name" value="DUF2835"/>
    <property type="match status" value="1"/>
</dbReference>
<sequence>MTMFECPYHHFSSMTQHASTFSISLSYDEAKVFYTGSKTRIQVTAFDGKTINLPWSVLQPYFSGSGVQGRFAITYDSAGKLVSIERED</sequence>
<dbReference type="Proteomes" id="UP001317963">
    <property type="component" value="Chromosome"/>
</dbReference>
<proteinExistence type="predicted"/>
<protein>
    <submittedName>
        <fullName evidence="1">DUF2835 family protein</fullName>
    </submittedName>
</protein>
<dbReference type="InterPro" id="IPR021363">
    <property type="entry name" value="DUF2835"/>
</dbReference>
<gene>
    <name evidence="1" type="ORF">E0F26_04440</name>
</gene>
<organism evidence="1 2">
    <name type="scientific">Candidatus Paraluminiphilus aquimaris</name>
    <dbReference type="NCBI Taxonomy" id="2518994"/>
    <lineage>
        <taxon>Bacteria</taxon>
        <taxon>Pseudomonadati</taxon>
        <taxon>Pseudomonadota</taxon>
        <taxon>Gammaproteobacteria</taxon>
        <taxon>Cellvibrionales</taxon>
        <taxon>Halieaceae</taxon>
        <taxon>Candidatus Paraluminiphilus</taxon>
    </lineage>
</organism>
<reference evidence="1 2" key="1">
    <citation type="submission" date="2019-02" db="EMBL/GenBank/DDBJ databases">
        <title>Halieaceae_genomes.</title>
        <authorList>
            <person name="Li S.-H."/>
        </authorList>
    </citation>
    <scope>NUCLEOTIDE SEQUENCE [LARGE SCALE GENOMIC DNA]</scope>
    <source>
        <strain evidence="1 2">JH123</strain>
    </source>
</reference>
<accession>A0ABY6Q4R9</accession>
<keyword evidence="2" id="KW-1185">Reference proteome</keyword>
<evidence type="ECO:0000313" key="2">
    <source>
        <dbReference type="Proteomes" id="UP001317963"/>
    </source>
</evidence>
<dbReference type="EMBL" id="CP036501">
    <property type="protein sequence ID" value="UZP74034.1"/>
    <property type="molecule type" value="Genomic_DNA"/>
</dbReference>
<evidence type="ECO:0000313" key="1">
    <source>
        <dbReference type="EMBL" id="UZP74034.1"/>
    </source>
</evidence>